<evidence type="ECO:0000313" key="2">
    <source>
        <dbReference type="EMBL" id="CAJ0597698.1"/>
    </source>
</evidence>
<keyword evidence="3" id="KW-1185">Reference proteome</keyword>
<proteinExistence type="predicted"/>
<gene>
    <name evidence="2" type="ORF">CYNAS_LOCUS9681</name>
</gene>
<organism evidence="2 3">
    <name type="scientific">Cylicocyclus nassatus</name>
    <name type="common">Nematode worm</name>
    <dbReference type="NCBI Taxonomy" id="53992"/>
    <lineage>
        <taxon>Eukaryota</taxon>
        <taxon>Metazoa</taxon>
        <taxon>Ecdysozoa</taxon>
        <taxon>Nematoda</taxon>
        <taxon>Chromadorea</taxon>
        <taxon>Rhabditida</taxon>
        <taxon>Rhabditina</taxon>
        <taxon>Rhabditomorpha</taxon>
        <taxon>Strongyloidea</taxon>
        <taxon>Strongylidae</taxon>
        <taxon>Cylicocyclus</taxon>
    </lineage>
</organism>
<feature type="region of interest" description="Disordered" evidence="1">
    <location>
        <begin position="1"/>
        <end position="27"/>
    </location>
</feature>
<dbReference type="Proteomes" id="UP001176961">
    <property type="component" value="Unassembled WGS sequence"/>
</dbReference>
<protein>
    <submittedName>
        <fullName evidence="2">Uncharacterized protein</fullName>
    </submittedName>
</protein>
<evidence type="ECO:0000313" key="3">
    <source>
        <dbReference type="Proteomes" id="UP001176961"/>
    </source>
</evidence>
<feature type="non-terminal residue" evidence="2">
    <location>
        <position position="74"/>
    </location>
</feature>
<sequence length="74" mass="8509">EGRRVGGRDSAGRRDEEEGWKGGNFSSPEVIADAELRAIRPKRVQEQLNDFDFDVSSISPPKRRKYTDREVNKF</sequence>
<reference evidence="2" key="1">
    <citation type="submission" date="2023-07" db="EMBL/GenBank/DDBJ databases">
        <authorList>
            <consortium name="CYATHOMIX"/>
        </authorList>
    </citation>
    <scope>NUCLEOTIDE SEQUENCE</scope>
    <source>
        <strain evidence="2">N/A</strain>
    </source>
</reference>
<feature type="compositionally biased region" description="Basic and acidic residues" evidence="1">
    <location>
        <begin position="1"/>
        <end position="20"/>
    </location>
</feature>
<comment type="caution">
    <text evidence="2">The sequence shown here is derived from an EMBL/GenBank/DDBJ whole genome shotgun (WGS) entry which is preliminary data.</text>
</comment>
<accession>A0AA36GT77</accession>
<evidence type="ECO:0000256" key="1">
    <source>
        <dbReference type="SAM" id="MobiDB-lite"/>
    </source>
</evidence>
<feature type="region of interest" description="Disordered" evidence="1">
    <location>
        <begin position="53"/>
        <end position="74"/>
    </location>
</feature>
<dbReference type="AlphaFoldDB" id="A0AA36GT77"/>
<name>A0AA36GT77_CYLNA</name>
<dbReference type="EMBL" id="CATQJL010000223">
    <property type="protein sequence ID" value="CAJ0597698.1"/>
    <property type="molecule type" value="Genomic_DNA"/>
</dbReference>